<comment type="caution">
    <text evidence="1">The sequence shown here is derived from an EMBL/GenBank/DDBJ whole genome shotgun (WGS) entry which is preliminary data.</text>
</comment>
<dbReference type="EMBL" id="CACRXK020003254">
    <property type="protein sequence ID" value="CAB3998044.1"/>
    <property type="molecule type" value="Genomic_DNA"/>
</dbReference>
<dbReference type="AlphaFoldDB" id="A0A6S7GXH1"/>
<reference evidence="1" key="1">
    <citation type="submission" date="2020-04" db="EMBL/GenBank/DDBJ databases">
        <authorList>
            <person name="Alioto T."/>
            <person name="Alioto T."/>
            <person name="Gomez Garrido J."/>
        </authorList>
    </citation>
    <scope>NUCLEOTIDE SEQUENCE</scope>
    <source>
        <strain evidence="1">A484AB</strain>
    </source>
</reference>
<organism evidence="1 2">
    <name type="scientific">Paramuricea clavata</name>
    <name type="common">Red gorgonian</name>
    <name type="synonym">Violescent sea-whip</name>
    <dbReference type="NCBI Taxonomy" id="317549"/>
    <lineage>
        <taxon>Eukaryota</taxon>
        <taxon>Metazoa</taxon>
        <taxon>Cnidaria</taxon>
        <taxon>Anthozoa</taxon>
        <taxon>Octocorallia</taxon>
        <taxon>Malacalcyonacea</taxon>
        <taxon>Plexauridae</taxon>
        <taxon>Paramuricea</taxon>
    </lineage>
</organism>
<dbReference type="OrthoDB" id="10385543at2759"/>
<proteinExistence type="predicted"/>
<name>A0A6S7GXH1_PARCT</name>
<gene>
    <name evidence="1" type="ORF">PACLA_8A018192</name>
</gene>
<evidence type="ECO:0000313" key="1">
    <source>
        <dbReference type="EMBL" id="CAB3998044.1"/>
    </source>
</evidence>
<keyword evidence="2" id="KW-1185">Reference proteome</keyword>
<accession>A0A6S7GXH1</accession>
<sequence length="286" mass="33371">MYRPRMREQVDEDAETQDPFNCFEDNFNAFYEEQTSNRIQNCQPSITSGSQRNDATPTRDSSGVSGNNNSERLILDLQKEVATVKRTLSRMQDVEEEILACVKKIRRGTEAEKFDLSNCCHTENITQLLGKYYTSKARFPIDFPEKQRALKLEFNNSPTGLSVEELLLRFKKFESSKMSYWRSEERRRLLGIAGYEALLRAPTEALADKLLQLIGQKYSVNTNKTHLQNEVMLARKYVREMTVARAKKEKEFWQAMYTWKTTTWPNGLSPDDWREVRREDLAAYDA</sequence>
<protein>
    <submittedName>
        <fullName evidence="1">Uncharacterized protein</fullName>
    </submittedName>
</protein>
<evidence type="ECO:0000313" key="2">
    <source>
        <dbReference type="Proteomes" id="UP001152795"/>
    </source>
</evidence>
<dbReference type="Proteomes" id="UP001152795">
    <property type="component" value="Unassembled WGS sequence"/>
</dbReference>